<organism evidence="1 2">
    <name type="scientific">Armillaria novae-zelandiae</name>
    <dbReference type="NCBI Taxonomy" id="153914"/>
    <lineage>
        <taxon>Eukaryota</taxon>
        <taxon>Fungi</taxon>
        <taxon>Dikarya</taxon>
        <taxon>Basidiomycota</taxon>
        <taxon>Agaricomycotina</taxon>
        <taxon>Agaricomycetes</taxon>
        <taxon>Agaricomycetidae</taxon>
        <taxon>Agaricales</taxon>
        <taxon>Marasmiineae</taxon>
        <taxon>Physalacriaceae</taxon>
        <taxon>Armillaria</taxon>
    </lineage>
</organism>
<protein>
    <submittedName>
        <fullName evidence="1">Uncharacterized protein</fullName>
    </submittedName>
</protein>
<comment type="caution">
    <text evidence="1">The sequence shown here is derived from an EMBL/GenBank/DDBJ whole genome shotgun (WGS) entry which is preliminary data.</text>
</comment>
<reference evidence="1" key="1">
    <citation type="submission" date="2023-06" db="EMBL/GenBank/DDBJ databases">
        <authorList>
            <consortium name="Lawrence Berkeley National Laboratory"/>
            <person name="Ahrendt S."/>
            <person name="Sahu N."/>
            <person name="Indic B."/>
            <person name="Wong-Bajracharya J."/>
            <person name="Merenyi Z."/>
            <person name="Ke H.-M."/>
            <person name="Monk M."/>
            <person name="Kocsube S."/>
            <person name="Drula E."/>
            <person name="Lipzen A."/>
            <person name="Balint B."/>
            <person name="Henrissat B."/>
            <person name="Andreopoulos B."/>
            <person name="Martin F.M."/>
            <person name="Harder C.B."/>
            <person name="Rigling D."/>
            <person name="Ford K.L."/>
            <person name="Foster G.D."/>
            <person name="Pangilinan J."/>
            <person name="Papanicolaou A."/>
            <person name="Barry K."/>
            <person name="LaButti K."/>
            <person name="Viragh M."/>
            <person name="Koriabine M."/>
            <person name="Yan M."/>
            <person name="Riley R."/>
            <person name="Champramary S."/>
            <person name="Plett K.L."/>
            <person name="Tsai I.J."/>
            <person name="Slot J."/>
            <person name="Sipos G."/>
            <person name="Plett J."/>
            <person name="Nagy L.G."/>
            <person name="Grigoriev I.V."/>
        </authorList>
    </citation>
    <scope>NUCLEOTIDE SEQUENCE</scope>
    <source>
        <strain evidence="1">ICMP 16352</strain>
    </source>
</reference>
<evidence type="ECO:0000313" key="1">
    <source>
        <dbReference type="EMBL" id="KAK0471051.1"/>
    </source>
</evidence>
<accession>A0AA39NSM7</accession>
<gene>
    <name evidence="1" type="ORF">IW261DRAFT_1344907</name>
</gene>
<name>A0AA39NSM7_9AGAR</name>
<dbReference type="Proteomes" id="UP001175227">
    <property type="component" value="Unassembled WGS sequence"/>
</dbReference>
<proteinExistence type="predicted"/>
<sequence length="130" mass="13914">MFRFSPQVVARVLGYALIHSPTVQGKAKVAEEILGCNWNGEFLAGLSYIYVMGMIRVCMSSHPKGSVPTSLSGHSSRASFQATADNIAAALTQPTISSSIAKDLALARDNYRCVCSGELSQFSQRSDAIP</sequence>
<dbReference type="AlphaFoldDB" id="A0AA39NSM7"/>
<dbReference type="EMBL" id="JAUEPR010000055">
    <property type="protein sequence ID" value="KAK0471051.1"/>
    <property type="molecule type" value="Genomic_DNA"/>
</dbReference>
<keyword evidence="2" id="KW-1185">Reference proteome</keyword>
<evidence type="ECO:0000313" key="2">
    <source>
        <dbReference type="Proteomes" id="UP001175227"/>
    </source>
</evidence>